<evidence type="ECO:0000313" key="7">
    <source>
        <dbReference type="Proteomes" id="UP001497493"/>
    </source>
</evidence>
<dbReference type="InterPro" id="IPR036268">
    <property type="entry name" value="ZapD_sf"/>
</dbReference>
<evidence type="ECO:0000256" key="3">
    <source>
        <dbReference type="ARBA" id="ARBA00023210"/>
    </source>
</evidence>
<dbReference type="HAMAP" id="MF_01092">
    <property type="entry name" value="ZapD"/>
    <property type="match status" value="1"/>
</dbReference>
<gene>
    <name evidence="5 6" type="primary">zapD</name>
    <name evidence="6" type="ORF">MECH1_V1_0387</name>
</gene>
<keyword evidence="7" id="KW-1185">Reference proteome</keyword>
<keyword evidence="2 5" id="KW-0132">Cell division</keyword>
<protein>
    <recommendedName>
        <fullName evidence="5">Cell division protein ZapD</fullName>
    </recommendedName>
    <alternativeName>
        <fullName evidence="5">Z ring-associated protein D</fullName>
    </alternativeName>
</protein>
<evidence type="ECO:0000256" key="1">
    <source>
        <dbReference type="ARBA" id="ARBA00022490"/>
    </source>
</evidence>
<dbReference type="Gene3D" id="1.10.3900.10">
    <property type="entry name" value="YacF-like"/>
    <property type="match status" value="1"/>
</dbReference>
<dbReference type="InterPro" id="IPR009777">
    <property type="entry name" value="ZapD"/>
</dbReference>
<dbReference type="EMBL" id="OZ026884">
    <property type="protein sequence ID" value="CAL1239163.1"/>
    <property type="molecule type" value="Genomic_DNA"/>
</dbReference>
<comment type="similarity">
    <text evidence="5">Belongs to the ZapD family.</text>
</comment>
<dbReference type="SUPFAM" id="SSF160950">
    <property type="entry name" value="YacF-like"/>
    <property type="match status" value="1"/>
</dbReference>
<dbReference type="PANTHER" id="PTHR39455:SF1">
    <property type="entry name" value="CELL DIVISION PROTEIN ZAPD"/>
    <property type="match status" value="1"/>
</dbReference>
<keyword evidence="3 5" id="KW-0717">Septation</keyword>
<keyword evidence="1 5" id="KW-0963">Cytoplasm</keyword>
<evidence type="ECO:0000256" key="2">
    <source>
        <dbReference type="ARBA" id="ARBA00022618"/>
    </source>
</evidence>
<sequence length="287" mass="33005">MNAMNDNLALHWIGLARTDMTCSQAILPGLSNEFTVYEFPLNERIRLFMRLEQLFQQLDHFMEGEAIWDSRAVIATLMDVLALFSRNDLKSEVLKELDRHAAALTKMARAQHPDIDPGKLHRVLGQLDQLSRELYRTPGKIGASLMENDLFKSISQRSSIPGGTCSFDLPAFHYWLQLEDAHRKQCLEEWTRPFQRVRAAIDLLLNAIRNCAEPTEQRANAGFFQRTLDHTIPYQLLRVAIPRSQPYFAEISGGKHRFTVRFMLFDTVQRPVQCPQDVPFLLTCCSL</sequence>
<evidence type="ECO:0000256" key="5">
    <source>
        <dbReference type="HAMAP-Rule" id="MF_01092"/>
    </source>
</evidence>
<comment type="subunit">
    <text evidence="5">Interacts with FtsZ.</text>
</comment>
<dbReference type="NCBIfam" id="NF003656">
    <property type="entry name" value="PRK05287.1-4"/>
    <property type="match status" value="1"/>
</dbReference>
<dbReference type="GO" id="GO:0051301">
    <property type="term" value="P:cell division"/>
    <property type="evidence" value="ECO:0007669"/>
    <property type="project" value="UniProtKB-KW"/>
</dbReference>
<name>A0ABM9NEZ7_9GAMM</name>
<dbReference type="Pfam" id="PF07072">
    <property type="entry name" value="ZapD"/>
    <property type="match status" value="1"/>
</dbReference>
<dbReference type="Proteomes" id="UP001497493">
    <property type="component" value="Chromosome"/>
</dbReference>
<accession>A0ABM9NEZ7</accession>
<evidence type="ECO:0000313" key="6">
    <source>
        <dbReference type="EMBL" id="CAL1239163.1"/>
    </source>
</evidence>
<reference evidence="6 7" key="1">
    <citation type="submission" date="2024-04" db="EMBL/GenBank/DDBJ databases">
        <authorList>
            <person name="Cremers G."/>
        </authorList>
    </citation>
    <scope>NUCLEOTIDE SEQUENCE [LARGE SCALE GENOMIC DNA]</scope>
    <source>
        <strain evidence="6">MeCH1-AG</strain>
    </source>
</reference>
<dbReference type="InterPro" id="IPR027462">
    <property type="entry name" value="ZapD_C"/>
</dbReference>
<comment type="function">
    <text evidence="5">Cell division factor that enhances FtsZ-ring assembly. Directly interacts with FtsZ and promotes bundling of FtsZ protofilaments, with a reduction in FtsZ GTPase activity.</text>
</comment>
<proteinExistence type="inferred from homology"/>
<comment type="subcellular location">
    <subcellularLocation>
        <location evidence="5">Cytoplasm</location>
    </subcellularLocation>
    <text evidence="5">Localizes to mid-cell in an FtsZ-dependent manner.</text>
</comment>
<keyword evidence="4 5" id="KW-0131">Cell cycle</keyword>
<organism evidence="6 7">
    <name type="scientific">Candidatus Methylocalor cossyra</name>
    <dbReference type="NCBI Taxonomy" id="3108543"/>
    <lineage>
        <taxon>Bacteria</taxon>
        <taxon>Pseudomonadati</taxon>
        <taxon>Pseudomonadota</taxon>
        <taxon>Gammaproteobacteria</taxon>
        <taxon>Methylococcales</taxon>
        <taxon>Methylococcaceae</taxon>
        <taxon>Candidatus Methylocalor</taxon>
    </lineage>
</organism>
<dbReference type="PANTHER" id="PTHR39455">
    <property type="entry name" value="CELL DIVISION PROTEIN ZAPD"/>
    <property type="match status" value="1"/>
</dbReference>
<evidence type="ECO:0000256" key="4">
    <source>
        <dbReference type="ARBA" id="ARBA00023306"/>
    </source>
</evidence>
<dbReference type="Gene3D" id="2.60.440.10">
    <property type="entry name" value="YacF-like domains"/>
    <property type="match status" value="1"/>
</dbReference>